<keyword evidence="3" id="KW-1185">Reference proteome</keyword>
<dbReference type="EMBL" id="FTOG01000003">
    <property type="protein sequence ID" value="SIS67322.1"/>
    <property type="molecule type" value="Genomic_DNA"/>
</dbReference>
<name>A0A1N7L0C2_9RHOB</name>
<accession>A0A1N7L0C2</accession>
<dbReference type="SUPFAM" id="SSF48452">
    <property type="entry name" value="TPR-like"/>
    <property type="match status" value="1"/>
</dbReference>
<dbReference type="RefSeq" id="WP_212710037.1">
    <property type="nucleotide sequence ID" value="NZ_FTOG01000003.1"/>
</dbReference>
<dbReference type="AlphaFoldDB" id="A0A1N7L0C2"/>
<feature type="region of interest" description="Disordered" evidence="1">
    <location>
        <begin position="1"/>
        <end position="24"/>
    </location>
</feature>
<reference evidence="3" key="1">
    <citation type="submission" date="2017-01" db="EMBL/GenBank/DDBJ databases">
        <authorList>
            <person name="Varghese N."/>
            <person name="Submissions S."/>
        </authorList>
    </citation>
    <scope>NUCLEOTIDE SEQUENCE [LARGE SCALE GENOMIC DNA]</scope>
    <source>
        <strain evidence="3">DSM 19945</strain>
    </source>
</reference>
<evidence type="ECO:0000256" key="1">
    <source>
        <dbReference type="SAM" id="MobiDB-lite"/>
    </source>
</evidence>
<dbReference type="STRING" id="453582.SAMN05421580_103155"/>
<evidence type="ECO:0000313" key="2">
    <source>
        <dbReference type="EMBL" id="SIS67322.1"/>
    </source>
</evidence>
<evidence type="ECO:0000313" key="3">
    <source>
        <dbReference type="Proteomes" id="UP000186221"/>
    </source>
</evidence>
<gene>
    <name evidence="2" type="ORF">SAMN05421580_103155</name>
</gene>
<organism evidence="2 3">
    <name type="scientific">Rhodobacter aestuarii</name>
    <dbReference type="NCBI Taxonomy" id="453582"/>
    <lineage>
        <taxon>Bacteria</taxon>
        <taxon>Pseudomonadati</taxon>
        <taxon>Pseudomonadota</taxon>
        <taxon>Alphaproteobacteria</taxon>
        <taxon>Rhodobacterales</taxon>
        <taxon>Rhodobacter group</taxon>
        <taxon>Rhodobacter</taxon>
    </lineage>
</organism>
<dbReference type="InterPro" id="IPR011990">
    <property type="entry name" value="TPR-like_helical_dom_sf"/>
</dbReference>
<proteinExistence type="predicted"/>
<sequence>MQRTKSKPPPEAEAETRHAESAGSYALQHHMGIAEAGKLAALRGDYAEALRHYREALRLSQASRAPEVFFRHYTQCVLEALECSGAHEPVIEFCERADAHYTAQGAPLAVQQRDHATILERLGVNLACAGHTKPARLALERACALSTSQAPLKVAETLLAWLQRGLAIEQRRLRDLQRRHDYFTVRPGKVSAERATPLPKSRGPAPRKEATGLP</sequence>
<feature type="region of interest" description="Disordered" evidence="1">
    <location>
        <begin position="187"/>
        <end position="214"/>
    </location>
</feature>
<feature type="compositionally biased region" description="Basic and acidic residues" evidence="1">
    <location>
        <begin position="8"/>
        <end position="20"/>
    </location>
</feature>
<protein>
    <submittedName>
        <fullName evidence="2">Uncharacterized protein</fullName>
    </submittedName>
</protein>
<dbReference type="Gene3D" id="1.25.40.10">
    <property type="entry name" value="Tetratricopeptide repeat domain"/>
    <property type="match status" value="1"/>
</dbReference>
<dbReference type="Proteomes" id="UP000186221">
    <property type="component" value="Unassembled WGS sequence"/>
</dbReference>